<dbReference type="InterPro" id="IPR021109">
    <property type="entry name" value="Peptidase_aspartic_dom_sf"/>
</dbReference>
<proteinExistence type="predicted"/>
<dbReference type="EMBL" id="BKCJ011496194">
    <property type="protein sequence ID" value="GFD38130.1"/>
    <property type="molecule type" value="Genomic_DNA"/>
</dbReference>
<keyword evidence="1" id="KW-0695">RNA-directed DNA polymerase</keyword>
<feature type="non-terminal residue" evidence="1">
    <location>
        <position position="1"/>
    </location>
</feature>
<reference evidence="1" key="1">
    <citation type="journal article" date="2019" name="Sci. Rep.">
        <title>Draft genome of Tanacetum cinerariifolium, the natural source of mosquito coil.</title>
        <authorList>
            <person name="Yamashiro T."/>
            <person name="Shiraishi A."/>
            <person name="Satake H."/>
            <person name="Nakayama K."/>
        </authorList>
    </citation>
    <scope>NUCLEOTIDE SEQUENCE</scope>
</reference>
<gene>
    <name evidence="1" type="ORF">Tci_910099</name>
</gene>
<sequence length="61" mass="6620">LGDPGKFLIPCKFPGMDECLALADLGASILLMPLSVWKELSLPELTPTSKVAIPLSHFIKR</sequence>
<dbReference type="GO" id="GO:0003964">
    <property type="term" value="F:RNA-directed DNA polymerase activity"/>
    <property type="evidence" value="ECO:0007669"/>
    <property type="project" value="UniProtKB-KW"/>
</dbReference>
<keyword evidence="1" id="KW-0548">Nucleotidyltransferase</keyword>
<keyword evidence="1" id="KW-0808">Transferase</keyword>
<protein>
    <submittedName>
        <fullName evidence="1">Reverse transcriptase domain-containing protein</fullName>
    </submittedName>
</protein>
<dbReference type="AlphaFoldDB" id="A0A699VUP8"/>
<name>A0A699VUP8_TANCI</name>
<accession>A0A699VUP8</accession>
<dbReference type="Gene3D" id="2.40.70.10">
    <property type="entry name" value="Acid Proteases"/>
    <property type="match status" value="1"/>
</dbReference>
<evidence type="ECO:0000313" key="1">
    <source>
        <dbReference type="EMBL" id="GFD38130.1"/>
    </source>
</evidence>
<comment type="caution">
    <text evidence="1">The sequence shown here is derived from an EMBL/GenBank/DDBJ whole genome shotgun (WGS) entry which is preliminary data.</text>
</comment>
<organism evidence="1">
    <name type="scientific">Tanacetum cinerariifolium</name>
    <name type="common">Dalmatian daisy</name>
    <name type="synonym">Chrysanthemum cinerariifolium</name>
    <dbReference type="NCBI Taxonomy" id="118510"/>
    <lineage>
        <taxon>Eukaryota</taxon>
        <taxon>Viridiplantae</taxon>
        <taxon>Streptophyta</taxon>
        <taxon>Embryophyta</taxon>
        <taxon>Tracheophyta</taxon>
        <taxon>Spermatophyta</taxon>
        <taxon>Magnoliopsida</taxon>
        <taxon>eudicotyledons</taxon>
        <taxon>Gunneridae</taxon>
        <taxon>Pentapetalae</taxon>
        <taxon>asterids</taxon>
        <taxon>campanulids</taxon>
        <taxon>Asterales</taxon>
        <taxon>Asteraceae</taxon>
        <taxon>Asteroideae</taxon>
        <taxon>Anthemideae</taxon>
        <taxon>Anthemidinae</taxon>
        <taxon>Tanacetum</taxon>
    </lineage>
</organism>